<comment type="caution">
    <text evidence="1">The sequence shown here is derived from an EMBL/GenBank/DDBJ whole genome shotgun (WGS) entry which is preliminary data.</text>
</comment>
<dbReference type="AlphaFoldDB" id="A0A0D2JLM5"/>
<dbReference type="Proteomes" id="UP000032214">
    <property type="component" value="Unassembled WGS sequence"/>
</dbReference>
<dbReference type="InterPro" id="IPR009097">
    <property type="entry name" value="Cyclic_Pdiesterase"/>
</dbReference>
<protein>
    <submittedName>
        <fullName evidence="1">Uncharacterized protein</fullName>
    </submittedName>
</protein>
<proteinExistence type="predicted"/>
<evidence type="ECO:0000313" key="1">
    <source>
        <dbReference type="EMBL" id="KIX85233.1"/>
    </source>
</evidence>
<organism evidence="1 2">
    <name type="scientific">candidate division TM6 bacterium JCVI TM6SC1</name>
    <dbReference type="NCBI Taxonomy" id="1306947"/>
    <lineage>
        <taxon>Bacteria</taxon>
        <taxon>Candidatus Babelota</taxon>
        <taxon>Vermiphilus</taxon>
    </lineage>
</organism>
<evidence type="ECO:0000313" key="2">
    <source>
        <dbReference type="Proteomes" id="UP000032214"/>
    </source>
</evidence>
<keyword evidence="2" id="KW-1185">Reference proteome</keyword>
<reference evidence="1 2" key="1">
    <citation type="journal article" date="2013" name="Proc. Natl. Acad. Sci. U.S.A.">
        <title>Candidate phylum TM6 genome recovered from a hospital sink biofilm provides genomic insights into this uncultivated phylum.</title>
        <authorList>
            <person name="McLean J.S."/>
            <person name="Lombardo M.J."/>
            <person name="Badger J.H."/>
            <person name="Edlund A."/>
            <person name="Novotny M."/>
            <person name="Yee-Greenbaum J."/>
            <person name="Vyahhi N."/>
            <person name="Hall A.P."/>
            <person name="Yang Y."/>
            <person name="Dupont C.L."/>
            <person name="Ziegler M.G."/>
            <person name="Chitsaz H."/>
            <person name="Allen A.E."/>
            <person name="Yooseph S."/>
            <person name="Tesler G."/>
            <person name="Pevzner P.A."/>
            <person name="Friedman R.M."/>
            <person name="Nealson K.H."/>
            <person name="Venter J.C."/>
            <person name="Lasken R.S."/>
        </authorList>
    </citation>
    <scope>NUCLEOTIDE SEQUENCE [LARGE SCALE GENOMIC DNA]</scope>
    <source>
        <strain evidence="1 2">TM6SC1</strain>
    </source>
</reference>
<dbReference type="EMBL" id="ARQD01000002">
    <property type="protein sequence ID" value="KIX85233.1"/>
    <property type="molecule type" value="Genomic_DNA"/>
</dbReference>
<accession>A0A0D2JLM5</accession>
<gene>
    <name evidence="1" type="ORF">J120_02820</name>
</gene>
<dbReference type="SUPFAM" id="SSF55144">
    <property type="entry name" value="LigT-like"/>
    <property type="match status" value="1"/>
</dbReference>
<sequence length="259" mass="30412">MLDSQIIKLYHYKKIIILYVACHLYIPSYCALESLFISMPLPLTYEQVIKHVQLHIQNSLQSIPSLLSYPINTAFFKAKPDSFHITLLSYKRTLQKNNFKKILDAFNYVPQPTFLKLSNYITTGTLTLWRKKTRVPRALKTYEYYIVLILKGNSQLDKLHHDLIENLGLSNKLSNRMMFKPHLTLGMLYVEHELSDKDIHTLEAHLNDYNFTNHPLLKNDWLITSIRVQYQRTRPFVVPFAIPLQYASNISDRKTVARI</sequence>
<name>A0A0D2JLM5_9BACT</name>
<dbReference type="Gene3D" id="3.90.1140.10">
    <property type="entry name" value="Cyclic phosphodiesterase"/>
    <property type="match status" value="1"/>
</dbReference>